<gene>
    <name evidence="1" type="ORF">PAL_GLEAN10012875</name>
</gene>
<dbReference type="EMBL" id="KB030623">
    <property type="protein sequence ID" value="ELK13616.1"/>
    <property type="molecule type" value="Genomic_DNA"/>
</dbReference>
<dbReference type="Proteomes" id="UP000010552">
    <property type="component" value="Unassembled WGS sequence"/>
</dbReference>
<sequence>MERPGPRDSEGFKTEPAKLHQFKEDLNPLPCFLSVRRLSLQDTIPPIQENGLIHAPSNSRGTVVAVKLTQINEILGTSESPTKVFAFLYTKATRDLNFQFSKQFPILFLTDFPVVVATDDFSPLLQTPSSLDSNQRHNEALPATFPVASSHPQHTLDPWKTAGFSNHSILPVFNAVHPQYHPPLSFVRPSAPGHPTHWSPSIHKSMSTINILFLTPNAQDVEGQPFRFWDLGADRKVGFP</sequence>
<keyword evidence="2" id="KW-1185">Reference proteome</keyword>
<evidence type="ECO:0000313" key="1">
    <source>
        <dbReference type="EMBL" id="ELK13616.1"/>
    </source>
</evidence>
<reference evidence="2" key="1">
    <citation type="journal article" date="2013" name="Science">
        <title>Comparative analysis of bat genomes provides insight into the evolution of flight and immunity.</title>
        <authorList>
            <person name="Zhang G."/>
            <person name="Cowled C."/>
            <person name="Shi Z."/>
            <person name="Huang Z."/>
            <person name="Bishop-Lilly K.A."/>
            <person name="Fang X."/>
            <person name="Wynne J.W."/>
            <person name="Xiong Z."/>
            <person name="Baker M.L."/>
            <person name="Zhao W."/>
            <person name="Tachedjian M."/>
            <person name="Zhu Y."/>
            <person name="Zhou P."/>
            <person name="Jiang X."/>
            <person name="Ng J."/>
            <person name="Yang L."/>
            <person name="Wu L."/>
            <person name="Xiao J."/>
            <person name="Feng Y."/>
            <person name="Chen Y."/>
            <person name="Sun X."/>
            <person name="Zhang Y."/>
            <person name="Marsh G.A."/>
            <person name="Crameri G."/>
            <person name="Broder C.C."/>
            <person name="Frey K.G."/>
            <person name="Wang L.F."/>
            <person name="Wang J."/>
        </authorList>
    </citation>
    <scope>NUCLEOTIDE SEQUENCE [LARGE SCALE GENOMIC DNA]</scope>
</reference>
<accession>L5KRN3</accession>
<dbReference type="InParanoid" id="L5KRN3"/>
<organism evidence="1 2">
    <name type="scientific">Pteropus alecto</name>
    <name type="common">Black flying fox</name>
    <dbReference type="NCBI Taxonomy" id="9402"/>
    <lineage>
        <taxon>Eukaryota</taxon>
        <taxon>Metazoa</taxon>
        <taxon>Chordata</taxon>
        <taxon>Craniata</taxon>
        <taxon>Vertebrata</taxon>
        <taxon>Euteleostomi</taxon>
        <taxon>Mammalia</taxon>
        <taxon>Eutheria</taxon>
        <taxon>Laurasiatheria</taxon>
        <taxon>Chiroptera</taxon>
        <taxon>Yinpterochiroptera</taxon>
        <taxon>Pteropodoidea</taxon>
        <taxon>Pteropodidae</taxon>
        <taxon>Pteropodinae</taxon>
        <taxon>Pteropus</taxon>
    </lineage>
</organism>
<evidence type="ECO:0000313" key="2">
    <source>
        <dbReference type="Proteomes" id="UP000010552"/>
    </source>
</evidence>
<protein>
    <submittedName>
        <fullName evidence="1">Uncharacterized protein</fullName>
    </submittedName>
</protein>
<proteinExistence type="predicted"/>
<dbReference type="AlphaFoldDB" id="L5KRN3"/>
<name>L5KRN3_PTEAL</name>